<protein>
    <submittedName>
        <fullName evidence="2">Uncharacterized protein</fullName>
    </submittedName>
</protein>
<dbReference type="EMBL" id="CADCVH010000080">
    <property type="protein sequence ID" value="CAA9462166.1"/>
    <property type="molecule type" value="Genomic_DNA"/>
</dbReference>
<feature type="non-terminal residue" evidence="2">
    <location>
        <position position="97"/>
    </location>
</feature>
<evidence type="ECO:0000256" key="1">
    <source>
        <dbReference type="SAM" id="MobiDB-lite"/>
    </source>
</evidence>
<gene>
    <name evidence="2" type="ORF">AVDCRST_MAG02-2511</name>
</gene>
<name>A0A6J4R426_9ACTN</name>
<feature type="region of interest" description="Disordered" evidence="1">
    <location>
        <begin position="1"/>
        <end position="97"/>
    </location>
</feature>
<sequence>GGQGRGARPASPADSVQGERRDPARLQHQRDGLHRGRARGLRLPGGRAGARRHDPHGYPKRRRRVEGSASFSRAWGQGGGRGRRLRDARQPGGKPHV</sequence>
<feature type="compositionally biased region" description="Basic and acidic residues" evidence="1">
    <location>
        <begin position="17"/>
        <end position="34"/>
    </location>
</feature>
<evidence type="ECO:0000313" key="2">
    <source>
        <dbReference type="EMBL" id="CAA9462166.1"/>
    </source>
</evidence>
<proteinExistence type="predicted"/>
<dbReference type="AlphaFoldDB" id="A0A6J4R426"/>
<feature type="non-terminal residue" evidence="2">
    <location>
        <position position="1"/>
    </location>
</feature>
<organism evidence="2">
    <name type="scientific">uncultured Rubrobacteraceae bacterium</name>
    <dbReference type="NCBI Taxonomy" id="349277"/>
    <lineage>
        <taxon>Bacteria</taxon>
        <taxon>Bacillati</taxon>
        <taxon>Actinomycetota</taxon>
        <taxon>Rubrobacteria</taxon>
        <taxon>Rubrobacterales</taxon>
        <taxon>Rubrobacteraceae</taxon>
        <taxon>environmental samples</taxon>
    </lineage>
</organism>
<accession>A0A6J4R426</accession>
<reference evidence="2" key="1">
    <citation type="submission" date="2020-02" db="EMBL/GenBank/DDBJ databases">
        <authorList>
            <person name="Meier V. D."/>
        </authorList>
    </citation>
    <scope>NUCLEOTIDE SEQUENCE</scope>
    <source>
        <strain evidence="2">AVDCRST_MAG02</strain>
    </source>
</reference>